<name>A0A951P893_9CYAN</name>
<evidence type="ECO:0000313" key="1">
    <source>
        <dbReference type="EMBL" id="MBW4464150.1"/>
    </source>
</evidence>
<dbReference type="GO" id="GO:0006355">
    <property type="term" value="P:regulation of DNA-templated transcription"/>
    <property type="evidence" value="ECO:0007669"/>
    <property type="project" value="InterPro"/>
</dbReference>
<proteinExistence type="predicted"/>
<reference evidence="1" key="1">
    <citation type="submission" date="2021-05" db="EMBL/GenBank/DDBJ databases">
        <authorList>
            <person name="Pietrasiak N."/>
            <person name="Ward R."/>
            <person name="Stajich J.E."/>
            <person name="Kurbessoian T."/>
        </authorList>
    </citation>
    <scope>NUCLEOTIDE SEQUENCE</scope>
    <source>
        <strain evidence="1">GSE-TBD4-15B</strain>
    </source>
</reference>
<dbReference type="EMBL" id="JAHHHV010000006">
    <property type="protein sequence ID" value="MBW4464150.1"/>
    <property type="molecule type" value="Genomic_DNA"/>
</dbReference>
<evidence type="ECO:0000313" key="2">
    <source>
        <dbReference type="Proteomes" id="UP000707356"/>
    </source>
</evidence>
<protein>
    <submittedName>
        <fullName evidence="1">Type II toxin-antitoxin system ParD family antitoxin</fullName>
    </submittedName>
</protein>
<dbReference type="Proteomes" id="UP000707356">
    <property type="component" value="Unassembled WGS sequence"/>
</dbReference>
<accession>A0A951P893</accession>
<sequence>MLNIALPDQILAFVEEQATAAGFNTASEYIYRLILREQERPSQQNRIESLLLSGLESGEPVEATDDWWAQKRTQLERTHHPDA</sequence>
<dbReference type="AlphaFoldDB" id="A0A951P893"/>
<dbReference type="SUPFAM" id="SSF47598">
    <property type="entry name" value="Ribbon-helix-helix"/>
    <property type="match status" value="1"/>
</dbReference>
<gene>
    <name evidence="1" type="ORF">KME07_01755</name>
</gene>
<organism evidence="1 2">
    <name type="scientific">Pegethrix bostrychoides GSE-TBD4-15B</name>
    <dbReference type="NCBI Taxonomy" id="2839662"/>
    <lineage>
        <taxon>Bacteria</taxon>
        <taxon>Bacillati</taxon>
        <taxon>Cyanobacteriota</taxon>
        <taxon>Cyanophyceae</taxon>
        <taxon>Oculatellales</taxon>
        <taxon>Oculatellaceae</taxon>
        <taxon>Pegethrix</taxon>
    </lineage>
</organism>
<dbReference type="InterPro" id="IPR010985">
    <property type="entry name" value="Ribbon_hlx_hlx"/>
</dbReference>
<comment type="caution">
    <text evidence="1">The sequence shown here is derived from an EMBL/GenBank/DDBJ whole genome shotgun (WGS) entry which is preliminary data.</text>
</comment>
<reference evidence="1" key="2">
    <citation type="journal article" date="2022" name="Microbiol. Resour. Announc.">
        <title>Metagenome Sequencing to Explore Phylogenomics of Terrestrial Cyanobacteria.</title>
        <authorList>
            <person name="Ward R.D."/>
            <person name="Stajich J.E."/>
            <person name="Johansen J.R."/>
            <person name="Huntemann M."/>
            <person name="Clum A."/>
            <person name="Foster B."/>
            <person name="Foster B."/>
            <person name="Roux S."/>
            <person name="Palaniappan K."/>
            <person name="Varghese N."/>
            <person name="Mukherjee S."/>
            <person name="Reddy T.B.K."/>
            <person name="Daum C."/>
            <person name="Copeland A."/>
            <person name="Chen I.A."/>
            <person name="Ivanova N.N."/>
            <person name="Kyrpides N.C."/>
            <person name="Shapiro N."/>
            <person name="Eloe-Fadrosh E.A."/>
            <person name="Pietrasiak N."/>
        </authorList>
    </citation>
    <scope>NUCLEOTIDE SEQUENCE</scope>
    <source>
        <strain evidence="1">GSE-TBD4-15B</strain>
    </source>
</reference>